<keyword evidence="4 9" id="KW-0479">Metal-binding</keyword>
<sequence>MLYVVAYDVCSPRRLSRIHKFLKDFGVPVQYSVFECDLDLEQINKMIAGIKDILDLEEDSLIVYPVCRECRPKISIAGQGYIWIDKEFWVY</sequence>
<dbReference type="RefSeq" id="WP_092066042.1">
    <property type="nucleotide sequence ID" value="NZ_FNIN01000012.1"/>
</dbReference>
<dbReference type="AlphaFoldDB" id="A0A1H0FDT7"/>
<dbReference type="EMBL" id="FNIN01000012">
    <property type="protein sequence ID" value="SDN92815.1"/>
    <property type="molecule type" value="Genomic_DNA"/>
</dbReference>
<comment type="similarity">
    <text evidence="2 9 10">Belongs to the CRISPR-associated endoribonuclease Cas2 protein family.</text>
</comment>
<dbReference type="Gene3D" id="3.30.70.240">
    <property type="match status" value="1"/>
</dbReference>
<keyword evidence="8 9" id="KW-0051">Antiviral defense</keyword>
<reference evidence="11 12" key="1">
    <citation type="submission" date="2016-10" db="EMBL/GenBank/DDBJ databases">
        <authorList>
            <person name="de Groot N.N."/>
        </authorList>
    </citation>
    <scope>NUCLEOTIDE SEQUENCE [LARGE SCALE GENOMIC DNA]</scope>
    <source>
        <strain evidence="11 12">DSM 15269</strain>
    </source>
</reference>
<evidence type="ECO:0000256" key="2">
    <source>
        <dbReference type="ARBA" id="ARBA00009959"/>
    </source>
</evidence>
<keyword evidence="7 9" id="KW-0460">Magnesium</keyword>
<keyword evidence="5 9" id="KW-0255">Endonuclease</keyword>
<dbReference type="STRING" id="206665.SAMN04488516_1125"/>
<evidence type="ECO:0000313" key="11">
    <source>
        <dbReference type="EMBL" id="SDN92815.1"/>
    </source>
</evidence>
<keyword evidence="12" id="KW-1185">Reference proteome</keyword>
<evidence type="ECO:0000256" key="9">
    <source>
        <dbReference type="HAMAP-Rule" id="MF_01471"/>
    </source>
</evidence>
<protein>
    <recommendedName>
        <fullName evidence="9">CRISPR-associated endoribonuclease Cas2</fullName>
        <ecNumber evidence="9">3.1.-.-</ecNumber>
    </recommendedName>
</protein>
<evidence type="ECO:0000256" key="7">
    <source>
        <dbReference type="ARBA" id="ARBA00022842"/>
    </source>
</evidence>
<evidence type="ECO:0000256" key="3">
    <source>
        <dbReference type="ARBA" id="ARBA00022722"/>
    </source>
</evidence>
<feature type="binding site" evidence="9">
    <location>
        <position position="8"/>
    </location>
    <ligand>
        <name>Mg(2+)</name>
        <dbReference type="ChEBI" id="CHEBI:18420"/>
        <note>catalytic</note>
    </ligand>
</feature>
<evidence type="ECO:0000313" key="12">
    <source>
        <dbReference type="Proteomes" id="UP000199602"/>
    </source>
</evidence>
<dbReference type="GO" id="GO:0046872">
    <property type="term" value="F:metal ion binding"/>
    <property type="evidence" value="ECO:0007669"/>
    <property type="project" value="UniProtKB-UniRule"/>
</dbReference>
<evidence type="ECO:0000256" key="8">
    <source>
        <dbReference type="ARBA" id="ARBA00023118"/>
    </source>
</evidence>
<proteinExistence type="inferred from homology"/>
<dbReference type="SUPFAM" id="SSF143430">
    <property type="entry name" value="TTP0101/SSO1404-like"/>
    <property type="match status" value="1"/>
</dbReference>
<evidence type="ECO:0000256" key="10">
    <source>
        <dbReference type="PIRNR" id="PIRNR032582"/>
    </source>
</evidence>
<comment type="subunit">
    <text evidence="9">Homodimer, forms a heterotetramer with a Cas1 homodimer.</text>
</comment>
<dbReference type="InterPro" id="IPR021127">
    <property type="entry name" value="CRISPR_associated_Cas2"/>
</dbReference>
<dbReference type="InterPro" id="IPR019199">
    <property type="entry name" value="Virulence_VapD/CRISPR_Cas2"/>
</dbReference>
<dbReference type="GO" id="GO:0004521">
    <property type="term" value="F:RNA endonuclease activity"/>
    <property type="evidence" value="ECO:0007669"/>
    <property type="project" value="UniProtKB-UniRule"/>
</dbReference>
<keyword evidence="3 9" id="KW-0540">Nuclease</keyword>
<dbReference type="OrthoDB" id="9798176at2"/>
<dbReference type="Pfam" id="PF09827">
    <property type="entry name" value="CRISPR_Cas2"/>
    <property type="match status" value="1"/>
</dbReference>
<dbReference type="HAMAP" id="MF_01471">
    <property type="entry name" value="Cas2"/>
    <property type="match status" value="1"/>
</dbReference>
<dbReference type="EC" id="3.1.-.-" evidence="9"/>
<comment type="function">
    <text evidence="9">CRISPR (clustered regularly interspaced short palindromic repeat), is an adaptive immune system that provides protection against mobile genetic elements (viruses, transposable elements and conjugative plasmids). CRISPR clusters contain sequences complementary to antecedent mobile elements and target invading nucleic acids. CRISPR clusters are transcribed and processed into CRISPR RNA (crRNA). Functions as a ssRNA-specific endoribonuclease. Involved in the integration of spacer DNA into the CRISPR cassette.</text>
</comment>
<dbReference type="PANTHER" id="PTHR34405">
    <property type="entry name" value="CRISPR-ASSOCIATED ENDORIBONUCLEASE CAS2"/>
    <property type="match status" value="1"/>
</dbReference>
<dbReference type="CDD" id="cd09725">
    <property type="entry name" value="Cas2_I_II_III"/>
    <property type="match status" value="1"/>
</dbReference>
<dbReference type="GO" id="GO:0016787">
    <property type="term" value="F:hydrolase activity"/>
    <property type="evidence" value="ECO:0007669"/>
    <property type="project" value="UniProtKB-KW"/>
</dbReference>
<dbReference type="GO" id="GO:0043571">
    <property type="term" value="P:maintenance of CRISPR repeat elements"/>
    <property type="evidence" value="ECO:0007669"/>
    <property type="project" value="UniProtKB-UniRule"/>
</dbReference>
<dbReference type="PANTHER" id="PTHR34405:SF3">
    <property type="entry name" value="CRISPR-ASSOCIATED ENDORIBONUCLEASE CAS2 3"/>
    <property type="match status" value="1"/>
</dbReference>
<organism evidence="11 12">
    <name type="scientific">Desulfonauticus submarinus</name>
    <dbReference type="NCBI Taxonomy" id="206665"/>
    <lineage>
        <taxon>Bacteria</taxon>
        <taxon>Pseudomonadati</taxon>
        <taxon>Thermodesulfobacteriota</taxon>
        <taxon>Desulfovibrionia</taxon>
        <taxon>Desulfovibrionales</taxon>
        <taxon>Desulfonauticaceae</taxon>
        <taxon>Desulfonauticus</taxon>
    </lineage>
</organism>
<dbReference type="PIRSF" id="PIRSF032582">
    <property type="entry name" value="Cas2"/>
    <property type="match status" value="1"/>
</dbReference>
<dbReference type="NCBIfam" id="TIGR01573">
    <property type="entry name" value="cas2"/>
    <property type="match status" value="1"/>
</dbReference>
<gene>
    <name evidence="9" type="primary">cas2</name>
    <name evidence="11" type="ORF">SAMN04488516_1125</name>
</gene>
<comment type="cofactor">
    <cofactor evidence="1 9">
        <name>Mg(2+)</name>
        <dbReference type="ChEBI" id="CHEBI:18420"/>
    </cofactor>
</comment>
<name>A0A1H0FDT7_9BACT</name>
<accession>A0A1H0FDT7</accession>
<dbReference type="GO" id="GO:0051607">
    <property type="term" value="P:defense response to virus"/>
    <property type="evidence" value="ECO:0007669"/>
    <property type="project" value="UniProtKB-UniRule"/>
</dbReference>
<evidence type="ECO:0000256" key="4">
    <source>
        <dbReference type="ARBA" id="ARBA00022723"/>
    </source>
</evidence>
<dbReference type="Proteomes" id="UP000199602">
    <property type="component" value="Unassembled WGS sequence"/>
</dbReference>
<keyword evidence="6 9" id="KW-0378">Hydrolase</keyword>
<evidence type="ECO:0000256" key="5">
    <source>
        <dbReference type="ARBA" id="ARBA00022759"/>
    </source>
</evidence>
<evidence type="ECO:0000256" key="1">
    <source>
        <dbReference type="ARBA" id="ARBA00001946"/>
    </source>
</evidence>
<evidence type="ECO:0000256" key="6">
    <source>
        <dbReference type="ARBA" id="ARBA00022801"/>
    </source>
</evidence>